<dbReference type="Proteomes" id="UP000267430">
    <property type="component" value="Unassembled WGS sequence"/>
</dbReference>
<feature type="signal peptide" evidence="1">
    <location>
        <begin position="1"/>
        <end position="18"/>
    </location>
</feature>
<gene>
    <name evidence="2" type="ORF">ELQ35_08300</name>
</gene>
<proteinExistence type="predicted"/>
<feature type="chain" id="PRO_5039662918" description="Lipoprotein" evidence="1">
    <location>
        <begin position="19"/>
        <end position="140"/>
    </location>
</feature>
<comment type="caution">
    <text evidence="2">The sequence shown here is derived from an EMBL/GenBank/DDBJ whole genome shotgun (WGS) entry which is preliminary data.</text>
</comment>
<organism evidence="2 3">
    <name type="scientific">Peribacillus cavernae</name>
    <dbReference type="NCBI Taxonomy" id="1674310"/>
    <lineage>
        <taxon>Bacteria</taxon>
        <taxon>Bacillati</taxon>
        <taxon>Bacillota</taxon>
        <taxon>Bacilli</taxon>
        <taxon>Bacillales</taxon>
        <taxon>Bacillaceae</taxon>
        <taxon>Peribacillus</taxon>
    </lineage>
</organism>
<dbReference type="PROSITE" id="PS51257">
    <property type="entry name" value="PROKAR_LIPOPROTEIN"/>
    <property type="match status" value="1"/>
</dbReference>
<evidence type="ECO:0000256" key="1">
    <source>
        <dbReference type="SAM" id="SignalP"/>
    </source>
</evidence>
<accession>A0A3S0UFG6</accession>
<evidence type="ECO:0008006" key="4">
    <source>
        <dbReference type="Google" id="ProtNLM"/>
    </source>
</evidence>
<sequence length="140" mass="15753">MRLLISLFTLLLIVSACGRNIPEPENKEKKIGLLEHSTASAASIQSPAAEDFDVKYFVKGNFLYVDCFLKDFSFSPSTKKQQAIVRLYMDGRKVNDYNTAAFIVRTIPEGKHQINLEILDKNGKPAGLEKKFIIEINSDI</sequence>
<reference evidence="2 3" key="1">
    <citation type="submission" date="2018-12" db="EMBL/GenBank/DDBJ databases">
        <title>Bacillus chawlae sp. nov., Bacillus glennii sp. nov., and Bacillus saganii sp. nov. Isolated from the Vehicle Assembly Building at Kennedy Space Center where the Viking Spacecraft were Assembled.</title>
        <authorList>
            <person name="Seuylemezian A."/>
            <person name="Vaishampayan P."/>
        </authorList>
    </citation>
    <scope>NUCLEOTIDE SEQUENCE [LARGE SCALE GENOMIC DNA]</scope>
    <source>
        <strain evidence="2 3">L5</strain>
    </source>
</reference>
<evidence type="ECO:0000313" key="2">
    <source>
        <dbReference type="EMBL" id="RUQ30330.1"/>
    </source>
</evidence>
<dbReference type="OrthoDB" id="2968672at2"/>
<protein>
    <recommendedName>
        <fullName evidence="4">Lipoprotein</fullName>
    </recommendedName>
</protein>
<name>A0A3S0UFG6_9BACI</name>
<keyword evidence="3" id="KW-1185">Reference proteome</keyword>
<keyword evidence="1" id="KW-0732">Signal</keyword>
<dbReference type="EMBL" id="RYZZ01000007">
    <property type="protein sequence ID" value="RUQ30330.1"/>
    <property type="molecule type" value="Genomic_DNA"/>
</dbReference>
<evidence type="ECO:0000313" key="3">
    <source>
        <dbReference type="Proteomes" id="UP000267430"/>
    </source>
</evidence>
<dbReference type="RefSeq" id="WP_126864352.1">
    <property type="nucleotide sequence ID" value="NZ_JAUSTX010000001.1"/>
</dbReference>
<dbReference type="AlphaFoldDB" id="A0A3S0UFG6"/>